<evidence type="ECO:0008006" key="4">
    <source>
        <dbReference type="Google" id="ProtNLM"/>
    </source>
</evidence>
<sequence>MPTRFALAVCALGLFLATGCGPAKLDQKTVVSVDAGDTKSIDLDAQPKPQKITIDFSSSAGSVSVYVFKEADAKGEKGLEDAEANKAKALAAKESKGEAFAVDVPENTAIRIIFFATKKTDVTVKLTNR</sequence>
<keyword evidence="3" id="KW-1185">Reference proteome</keyword>
<feature type="chain" id="PRO_5045559799" description="Lipoprotein" evidence="1">
    <location>
        <begin position="26"/>
        <end position="129"/>
    </location>
</feature>
<name>A0ABS5BU34_9BACT</name>
<dbReference type="Proteomes" id="UP000676565">
    <property type="component" value="Unassembled WGS sequence"/>
</dbReference>
<gene>
    <name evidence="2" type="ORF">J8F10_18380</name>
</gene>
<proteinExistence type="predicted"/>
<comment type="caution">
    <text evidence="2">The sequence shown here is derived from an EMBL/GenBank/DDBJ whole genome shotgun (WGS) entry which is preliminary data.</text>
</comment>
<evidence type="ECO:0000256" key="1">
    <source>
        <dbReference type="SAM" id="SignalP"/>
    </source>
</evidence>
<feature type="signal peptide" evidence="1">
    <location>
        <begin position="1"/>
        <end position="25"/>
    </location>
</feature>
<organism evidence="2 3">
    <name type="scientific">Gemmata palustris</name>
    <dbReference type="NCBI Taxonomy" id="2822762"/>
    <lineage>
        <taxon>Bacteria</taxon>
        <taxon>Pseudomonadati</taxon>
        <taxon>Planctomycetota</taxon>
        <taxon>Planctomycetia</taxon>
        <taxon>Gemmatales</taxon>
        <taxon>Gemmataceae</taxon>
        <taxon>Gemmata</taxon>
    </lineage>
</organism>
<dbReference type="RefSeq" id="WP_210656098.1">
    <property type="nucleotide sequence ID" value="NZ_JAGKQQ010000001.1"/>
</dbReference>
<accession>A0ABS5BU34</accession>
<keyword evidence="1" id="KW-0732">Signal</keyword>
<reference evidence="2 3" key="1">
    <citation type="submission" date="2021-04" db="EMBL/GenBank/DDBJ databases">
        <authorList>
            <person name="Ivanova A."/>
        </authorList>
    </citation>
    <scope>NUCLEOTIDE SEQUENCE [LARGE SCALE GENOMIC DNA]</scope>
    <source>
        <strain evidence="2 3">G18</strain>
    </source>
</reference>
<dbReference type="EMBL" id="JAGKQQ010000001">
    <property type="protein sequence ID" value="MBP3957232.1"/>
    <property type="molecule type" value="Genomic_DNA"/>
</dbReference>
<evidence type="ECO:0000313" key="2">
    <source>
        <dbReference type="EMBL" id="MBP3957232.1"/>
    </source>
</evidence>
<dbReference type="PROSITE" id="PS51257">
    <property type="entry name" value="PROKAR_LIPOPROTEIN"/>
    <property type="match status" value="1"/>
</dbReference>
<protein>
    <recommendedName>
        <fullName evidence="4">Lipoprotein</fullName>
    </recommendedName>
</protein>
<evidence type="ECO:0000313" key="3">
    <source>
        <dbReference type="Proteomes" id="UP000676565"/>
    </source>
</evidence>